<gene>
    <name evidence="3" type="ORF">CLV58_13323</name>
</gene>
<name>A0A2T0S1W2_9BACT</name>
<feature type="chain" id="PRO_5015674444" description="Phytase-like domain-containing protein" evidence="1">
    <location>
        <begin position="23"/>
        <end position="440"/>
    </location>
</feature>
<keyword evidence="4" id="KW-1185">Reference proteome</keyword>
<evidence type="ECO:0000259" key="2">
    <source>
        <dbReference type="Pfam" id="PF13449"/>
    </source>
</evidence>
<protein>
    <recommendedName>
        <fullName evidence="2">Phytase-like domain-containing protein</fullName>
    </recommendedName>
</protein>
<proteinExistence type="predicted"/>
<comment type="caution">
    <text evidence="3">The sequence shown here is derived from an EMBL/GenBank/DDBJ whole genome shotgun (WGS) entry which is preliminary data.</text>
</comment>
<dbReference type="PROSITE" id="PS51257">
    <property type="entry name" value="PROKAR_LIPOPROTEIN"/>
    <property type="match status" value="1"/>
</dbReference>
<keyword evidence="1" id="KW-0732">Signal</keyword>
<dbReference type="PANTHER" id="PTHR37957:SF1">
    <property type="entry name" value="PHYTASE-LIKE DOMAIN-CONTAINING PROTEIN"/>
    <property type="match status" value="1"/>
</dbReference>
<dbReference type="AlphaFoldDB" id="A0A2T0S1W2"/>
<dbReference type="Pfam" id="PF13449">
    <property type="entry name" value="Phytase-like"/>
    <property type="match status" value="1"/>
</dbReference>
<feature type="signal peptide" evidence="1">
    <location>
        <begin position="1"/>
        <end position="22"/>
    </location>
</feature>
<sequence length="440" mass="46567">MKYHYLSGVLAMTLTAALTITACSDVDNPTITAVVNYPAVADAVNPGTATPAVLTTVNGVPINNGGFGSSIVADPADASVFYMLTDRGPNIDGTTANSKVFAVPSFTPQIGKFRLRNGQLTLERIIELKNSDGVKITGLPNPVNQGGTGETAYDVSGKVLSTSVDGLDSEGLAIASDGTFWISDEYGPHIVHVDANGRTIERINPFGSGTGGRKIPLVFATRRPNRGMEGLTLTPDGKTLVGIMQFPLYNPSSAAISGSLVTRILTFDIATGATQQFVYLIERANLQAISEITAITNTTFLVIERDGEYGTEATKSTVFKRVYKIDLSGATDISDPNNSANGKLYGGKTVEELKTAAALQTNGITPVTKTLVLDLMTDVSPVYPHDKAEGIYLINPSLLAVSNDDDFGVTGTGTYTSKKLPDGSVDKNRVYFVPLKTPVR</sequence>
<accession>A0A2T0S1W2</accession>
<feature type="domain" description="Phytase-like" evidence="2">
    <location>
        <begin position="65"/>
        <end position="407"/>
    </location>
</feature>
<dbReference type="RefSeq" id="WP_245882456.1">
    <property type="nucleotide sequence ID" value="NZ_PVTE01000033.1"/>
</dbReference>
<organism evidence="3 4">
    <name type="scientific">Spirosoma oryzae</name>
    <dbReference type="NCBI Taxonomy" id="1469603"/>
    <lineage>
        <taxon>Bacteria</taxon>
        <taxon>Pseudomonadati</taxon>
        <taxon>Bacteroidota</taxon>
        <taxon>Cytophagia</taxon>
        <taxon>Cytophagales</taxon>
        <taxon>Cytophagaceae</taxon>
        <taxon>Spirosoma</taxon>
    </lineage>
</organism>
<dbReference type="InterPro" id="IPR027372">
    <property type="entry name" value="Phytase-like_dom"/>
</dbReference>
<dbReference type="PANTHER" id="PTHR37957">
    <property type="entry name" value="BLR7070 PROTEIN"/>
    <property type="match status" value="1"/>
</dbReference>
<reference evidence="3 4" key="1">
    <citation type="submission" date="2018-03" db="EMBL/GenBank/DDBJ databases">
        <title>Genomic Encyclopedia of Archaeal and Bacterial Type Strains, Phase II (KMG-II): from individual species to whole genera.</title>
        <authorList>
            <person name="Goeker M."/>
        </authorList>
    </citation>
    <scope>NUCLEOTIDE SEQUENCE [LARGE SCALE GENOMIC DNA]</scope>
    <source>
        <strain evidence="3 4">DSM 28354</strain>
    </source>
</reference>
<dbReference type="SUPFAM" id="SSF63829">
    <property type="entry name" value="Calcium-dependent phosphotriesterase"/>
    <property type="match status" value="1"/>
</dbReference>
<dbReference type="Proteomes" id="UP000238375">
    <property type="component" value="Unassembled WGS sequence"/>
</dbReference>
<dbReference type="EMBL" id="PVTE01000033">
    <property type="protein sequence ID" value="PRY27390.1"/>
    <property type="molecule type" value="Genomic_DNA"/>
</dbReference>
<evidence type="ECO:0000313" key="4">
    <source>
        <dbReference type="Proteomes" id="UP000238375"/>
    </source>
</evidence>
<evidence type="ECO:0000313" key="3">
    <source>
        <dbReference type="EMBL" id="PRY27390.1"/>
    </source>
</evidence>
<evidence type="ECO:0000256" key="1">
    <source>
        <dbReference type="SAM" id="SignalP"/>
    </source>
</evidence>